<dbReference type="InterPro" id="IPR045275">
    <property type="entry name" value="MscS_archaea/bacteria_type"/>
</dbReference>
<dbReference type="Proteomes" id="UP001183006">
    <property type="component" value="Chromosome"/>
</dbReference>
<dbReference type="GO" id="GO:0008381">
    <property type="term" value="F:mechanosensitive monoatomic ion channel activity"/>
    <property type="evidence" value="ECO:0007669"/>
    <property type="project" value="InterPro"/>
</dbReference>
<evidence type="ECO:0000256" key="2">
    <source>
        <dbReference type="ARBA" id="ARBA00008017"/>
    </source>
</evidence>
<evidence type="ECO:0000256" key="5">
    <source>
        <dbReference type="ARBA" id="ARBA00022989"/>
    </source>
</evidence>
<evidence type="ECO:0000259" key="9">
    <source>
        <dbReference type="Pfam" id="PF21082"/>
    </source>
</evidence>
<dbReference type="InterPro" id="IPR011066">
    <property type="entry name" value="MscS_channel_C_sf"/>
</dbReference>
<dbReference type="Gene3D" id="3.30.70.100">
    <property type="match status" value="1"/>
</dbReference>
<dbReference type="GO" id="GO:0005886">
    <property type="term" value="C:plasma membrane"/>
    <property type="evidence" value="ECO:0007669"/>
    <property type="project" value="UniProtKB-SubCell"/>
</dbReference>
<feature type="domain" description="Mechanosensitive ion channel MscS C-terminal" evidence="9">
    <location>
        <begin position="177"/>
        <end position="258"/>
    </location>
</feature>
<evidence type="ECO:0000313" key="11">
    <source>
        <dbReference type="EMBL" id="WMW23273.1"/>
    </source>
</evidence>
<reference evidence="11" key="1">
    <citation type="submission" date="2023-08" db="EMBL/GenBank/DDBJ databases">
        <title>Methanolobus mangrovi sp. nov. and Methanolobus sediminis sp. nov, two novel methylotrophic methanogens isolated from mangrove sediments in China.</title>
        <authorList>
            <person name="Zhou J."/>
        </authorList>
    </citation>
    <scope>NUCLEOTIDE SEQUENCE</scope>
    <source>
        <strain evidence="11">FTZ2</strain>
    </source>
</reference>
<evidence type="ECO:0000313" key="12">
    <source>
        <dbReference type="Proteomes" id="UP001183006"/>
    </source>
</evidence>
<dbReference type="KEGG" id="mmav:RE476_05445"/>
<evidence type="ECO:0000259" key="8">
    <source>
        <dbReference type="Pfam" id="PF00924"/>
    </source>
</evidence>
<evidence type="ECO:0000256" key="6">
    <source>
        <dbReference type="ARBA" id="ARBA00023136"/>
    </source>
</evidence>
<dbReference type="GeneID" id="84229564"/>
<gene>
    <name evidence="11" type="ORF">RE476_05445</name>
</gene>
<sequence>MSNSTIISQYIPSLSDPFLQIITVILILFFTILIGKGITIYLQRSLKDKMDKEHLNILLKTIYYGLIVVAIIGIIFPLLNIDTSGLLVAGGVVGIVLGFASQSIVGNFISGIFLMIERPVKIGDQVNIDNKLGYVEDIKIISTIIRTYDGLYIRLPNETVFTTSITNYVANLTRRFEYVVGIRYEDDADKAIKIIKGLIDDQPYALVNPSPSVFVDNLGDNAVNIIVRVWAPATEWYDMKTKLLWIIKKTLEKNGIEIAFPQRTVWFASELNTKRIDTEHENNVSIRGTDEV</sequence>
<keyword evidence="3" id="KW-1003">Cell membrane</keyword>
<dbReference type="RefSeq" id="WP_309309389.1">
    <property type="nucleotide sequence ID" value="NZ_CP133594.1"/>
</dbReference>
<keyword evidence="4 7" id="KW-0812">Transmembrane</keyword>
<feature type="domain" description="Mechanosensitive ion channel transmembrane helices 2/3" evidence="10">
    <location>
        <begin position="60"/>
        <end position="102"/>
    </location>
</feature>
<evidence type="ECO:0000259" key="10">
    <source>
        <dbReference type="Pfam" id="PF21088"/>
    </source>
</evidence>
<keyword evidence="6 7" id="KW-0472">Membrane</keyword>
<feature type="transmembrane region" description="Helical" evidence="7">
    <location>
        <begin position="18"/>
        <end position="42"/>
    </location>
</feature>
<protein>
    <submittedName>
        <fullName evidence="11">Mechanosensitive ion channel family protein</fullName>
    </submittedName>
</protein>
<evidence type="ECO:0000256" key="7">
    <source>
        <dbReference type="SAM" id="Phobius"/>
    </source>
</evidence>
<dbReference type="PANTHER" id="PTHR30221:SF20">
    <property type="entry name" value="SMALL-CONDUCTANCE MECHANOSENSITIVE CHANNEL"/>
    <property type="match status" value="1"/>
</dbReference>
<feature type="domain" description="Mechanosensitive ion channel MscS" evidence="8">
    <location>
        <begin position="104"/>
        <end position="169"/>
    </location>
</feature>
<dbReference type="SUPFAM" id="SSF82689">
    <property type="entry name" value="Mechanosensitive channel protein MscS (YggB), C-terminal domain"/>
    <property type="match status" value="1"/>
</dbReference>
<evidence type="ECO:0000256" key="1">
    <source>
        <dbReference type="ARBA" id="ARBA00004651"/>
    </source>
</evidence>
<proteinExistence type="inferred from homology"/>
<dbReference type="PANTHER" id="PTHR30221">
    <property type="entry name" value="SMALL-CONDUCTANCE MECHANOSENSITIVE CHANNEL"/>
    <property type="match status" value="1"/>
</dbReference>
<dbReference type="InterPro" id="IPR049142">
    <property type="entry name" value="MS_channel_1st"/>
</dbReference>
<evidence type="ECO:0000256" key="3">
    <source>
        <dbReference type="ARBA" id="ARBA00022475"/>
    </source>
</evidence>
<dbReference type="PROSITE" id="PS00189">
    <property type="entry name" value="LIPOYL"/>
    <property type="match status" value="1"/>
</dbReference>
<name>A0AA51UHV0_9EURY</name>
<dbReference type="EMBL" id="CP133594">
    <property type="protein sequence ID" value="WMW23273.1"/>
    <property type="molecule type" value="Genomic_DNA"/>
</dbReference>
<dbReference type="InterPro" id="IPR003016">
    <property type="entry name" value="2-oxoA_DH_lipoyl-BS"/>
</dbReference>
<dbReference type="Gene3D" id="2.30.30.60">
    <property type="match status" value="1"/>
</dbReference>
<keyword evidence="12" id="KW-1185">Reference proteome</keyword>
<comment type="subcellular location">
    <subcellularLocation>
        <location evidence="1">Cell membrane</location>
        <topology evidence="1">Multi-pass membrane protein</topology>
    </subcellularLocation>
</comment>
<dbReference type="SUPFAM" id="SSF82861">
    <property type="entry name" value="Mechanosensitive channel protein MscS (YggB), transmembrane region"/>
    <property type="match status" value="1"/>
</dbReference>
<dbReference type="InterPro" id="IPR010920">
    <property type="entry name" value="LSM_dom_sf"/>
</dbReference>
<feature type="transmembrane region" description="Helical" evidence="7">
    <location>
        <begin position="87"/>
        <end position="116"/>
    </location>
</feature>
<dbReference type="Pfam" id="PF00924">
    <property type="entry name" value="MS_channel_2nd"/>
    <property type="match status" value="1"/>
</dbReference>
<dbReference type="SUPFAM" id="SSF50182">
    <property type="entry name" value="Sm-like ribonucleoproteins"/>
    <property type="match status" value="1"/>
</dbReference>
<feature type="transmembrane region" description="Helical" evidence="7">
    <location>
        <begin position="62"/>
        <end position="81"/>
    </location>
</feature>
<dbReference type="Pfam" id="PF21088">
    <property type="entry name" value="MS_channel_1st"/>
    <property type="match status" value="1"/>
</dbReference>
<keyword evidence="5 7" id="KW-1133">Transmembrane helix</keyword>
<dbReference type="InterPro" id="IPR023408">
    <property type="entry name" value="MscS_beta-dom_sf"/>
</dbReference>
<dbReference type="InterPro" id="IPR011014">
    <property type="entry name" value="MscS_channel_TM-2"/>
</dbReference>
<comment type="similarity">
    <text evidence="2">Belongs to the MscS (TC 1.A.23) family.</text>
</comment>
<dbReference type="InterPro" id="IPR049278">
    <property type="entry name" value="MS_channel_C"/>
</dbReference>
<accession>A0AA51UHV0</accession>
<evidence type="ECO:0000256" key="4">
    <source>
        <dbReference type="ARBA" id="ARBA00022692"/>
    </source>
</evidence>
<organism evidence="11 12">
    <name type="scientific">Methanolobus mangrovi</name>
    <dbReference type="NCBI Taxonomy" id="3072977"/>
    <lineage>
        <taxon>Archaea</taxon>
        <taxon>Methanobacteriati</taxon>
        <taxon>Methanobacteriota</taxon>
        <taxon>Stenosarchaea group</taxon>
        <taxon>Methanomicrobia</taxon>
        <taxon>Methanosarcinales</taxon>
        <taxon>Methanosarcinaceae</taxon>
        <taxon>Methanolobus</taxon>
    </lineage>
</organism>
<dbReference type="AlphaFoldDB" id="A0AA51UHV0"/>
<dbReference type="Gene3D" id="1.10.287.1260">
    <property type="match status" value="1"/>
</dbReference>
<dbReference type="InterPro" id="IPR006685">
    <property type="entry name" value="MscS_channel_2nd"/>
</dbReference>
<dbReference type="Pfam" id="PF21082">
    <property type="entry name" value="MS_channel_3rd"/>
    <property type="match status" value="1"/>
</dbReference>